<dbReference type="OrthoDB" id="6276199at2759"/>
<dbReference type="STRING" id="6205.A0A0R3WX56"/>
<evidence type="ECO:0000313" key="2">
    <source>
        <dbReference type="Proteomes" id="UP000274429"/>
    </source>
</evidence>
<evidence type="ECO:0000313" key="3">
    <source>
        <dbReference type="WBParaSite" id="TTAC_0000534601-mRNA-1"/>
    </source>
</evidence>
<accession>A0A0R3WX56</accession>
<sequence length="200" mass="22002">MPVNVPEMPQRTARVTHSLHGIEEDVDPDVVWTPAYYGDVEDFDAKEEEVDANHNWLIFSTRDAHLLLKKGPHGDSYPITGRYDAHIDGRVVTGKLLSELIRSVHKEGEETEAKQRNRVSLVYYKDLQHYAGRAEMKALGREDTTTIVKKGEFGGIAVTSYPNEVSDGGHTSCTETIGVTSLGGLDVGLLISANDAVLIV</sequence>
<dbReference type="EMBL" id="UYWX01007076">
    <property type="protein sequence ID" value="VDM26715.1"/>
    <property type="molecule type" value="Genomic_DNA"/>
</dbReference>
<proteinExistence type="predicted"/>
<organism evidence="3">
    <name type="scientific">Hydatigena taeniaeformis</name>
    <name type="common">Feline tapeworm</name>
    <name type="synonym">Taenia taeniaeformis</name>
    <dbReference type="NCBI Taxonomy" id="6205"/>
    <lineage>
        <taxon>Eukaryota</taxon>
        <taxon>Metazoa</taxon>
        <taxon>Spiralia</taxon>
        <taxon>Lophotrochozoa</taxon>
        <taxon>Platyhelminthes</taxon>
        <taxon>Cestoda</taxon>
        <taxon>Eucestoda</taxon>
        <taxon>Cyclophyllidea</taxon>
        <taxon>Taeniidae</taxon>
        <taxon>Hydatigera</taxon>
    </lineage>
</organism>
<dbReference type="Proteomes" id="UP000274429">
    <property type="component" value="Unassembled WGS sequence"/>
</dbReference>
<evidence type="ECO:0000313" key="1">
    <source>
        <dbReference type="EMBL" id="VDM26715.1"/>
    </source>
</evidence>
<reference evidence="3" key="1">
    <citation type="submission" date="2017-02" db="UniProtKB">
        <authorList>
            <consortium name="WormBaseParasite"/>
        </authorList>
    </citation>
    <scope>IDENTIFICATION</scope>
</reference>
<dbReference type="AlphaFoldDB" id="A0A0R3WX56"/>
<keyword evidence="2" id="KW-1185">Reference proteome</keyword>
<gene>
    <name evidence="1" type="ORF">TTAC_LOCUS5330</name>
</gene>
<protein>
    <submittedName>
        <fullName evidence="3">Jacalin-type lectin domain-containing protein</fullName>
    </submittedName>
</protein>
<name>A0A0R3WX56_HYDTA</name>
<reference evidence="1 2" key="2">
    <citation type="submission" date="2018-11" db="EMBL/GenBank/DDBJ databases">
        <authorList>
            <consortium name="Pathogen Informatics"/>
        </authorList>
    </citation>
    <scope>NUCLEOTIDE SEQUENCE [LARGE SCALE GENOMIC DNA]</scope>
</reference>
<dbReference type="WBParaSite" id="TTAC_0000534601-mRNA-1">
    <property type="protein sequence ID" value="TTAC_0000534601-mRNA-1"/>
    <property type="gene ID" value="TTAC_0000534601"/>
</dbReference>